<dbReference type="CDD" id="cd14789">
    <property type="entry name" value="Tiki"/>
    <property type="match status" value="1"/>
</dbReference>
<keyword evidence="13" id="KW-0879">Wnt signaling pathway</keyword>
<protein>
    <recommendedName>
        <fullName evidence="13">Metalloprotease TIKI</fullName>
        <ecNumber evidence="13">3.4.-.-</ecNumber>
    </recommendedName>
    <alternativeName>
        <fullName evidence="13">TRAB domain-containing protein 2</fullName>
    </alternativeName>
</protein>
<comment type="subcellular location">
    <subcellularLocation>
        <location evidence="13">Cell membrane</location>
        <topology evidence="13">Single-pass type I membrane protein</topology>
    </subcellularLocation>
    <subcellularLocation>
        <location evidence="2">Membrane</location>
        <topology evidence="2">Single-pass type I membrane protein</topology>
    </subcellularLocation>
</comment>
<keyword evidence="4 13" id="KW-0645">Protease</keyword>
<name>A0A3Q2Z9E5_HIPCM</name>
<dbReference type="GeneTree" id="ENSGT00940000165000"/>
<evidence type="ECO:0000256" key="10">
    <source>
        <dbReference type="ARBA" id="ARBA00023049"/>
    </source>
</evidence>
<keyword evidence="13" id="KW-1003">Cell membrane</keyword>
<evidence type="ECO:0000256" key="2">
    <source>
        <dbReference type="ARBA" id="ARBA00004479"/>
    </source>
</evidence>
<dbReference type="GO" id="GO:0046872">
    <property type="term" value="F:metal ion binding"/>
    <property type="evidence" value="ECO:0007669"/>
    <property type="project" value="UniProtKB-UniRule"/>
</dbReference>
<evidence type="ECO:0000256" key="7">
    <source>
        <dbReference type="ARBA" id="ARBA00022729"/>
    </source>
</evidence>
<dbReference type="InterPro" id="IPR002816">
    <property type="entry name" value="TraB/PrgY/GumN_fam"/>
</dbReference>
<keyword evidence="16" id="KW-1185">Reference proteome</keyword>
<feature type="region of interest" description="Disordered" evidence="14">
    <location>
        <begin position="317"/>
        <end position="378"/>
    </location>
</feature>
<sequence>PPSPPHGVRNQSDMNSFLWTVKRTPPLPPSYLYGTIHVPYTRVWDFIPDISKRAFRNSHNVFFELDLTDPLTVSKLTSCQLLPHGENLQTLLPRDLYRRLKRHLDYVKHMMPYWMTADQRGRGLYADYLFNAIAGNWERKRPVWVMLMVNSLTEWDVRSRGTPVLDLFLAQEAERMGKTTGAVERVEEQCHPLNGLNFSQVLFALNQTLLQHEGVRAGSLQGAYTTEDLITHYNCGDLSSIIFNHDNSQLPHFINSSLPAYERTTAQQIDSYFRQELIYKRNERMARRVSALLQRNPNQTYFFAFGAGEMIGLRGSQATNLDQPDSEPTSGTSMAPPTGLPTSSGETELDEPHSVPGIGEEEEEEELTHILQPDSLSQLEEFGRHKRGRKVHRGHGRPRLFSDLWVRFGDGTALPPNVRIINGYVTVEPPLTRPEDHVTAPPSSTPSGPTSAQAPSWIHNTPSLTCAFAWLLSYVLLIS</sequence>
<reference evidence="15" key="1">
    <citation type="submission" date="2025-08" db="UniProtKB">
        <authorList>
            <consortium name="Ensembl"/>
        </authorList>
    </citation>
    <scope>IDENTIFICATION</scope>
</reference>
<dbReference type="GO" id="GO:0016055">
    <property type="term" value="P:Wnt signaling pathway"/>
    <property type="evidence" value="ECO:0007669"/>
    <property type="project" value="UniProtKB-KW"/>
</dbReference>
<comment type="similarity">
    <text evidence="3 13">Belongs to the TIKI family.</text>
</comment>
<dbReference type="PANTHER" id="PTHR31120:SF8">
    <property type="entry name" value="METALLOPROTEASE TIKI2"/>
    <property type="match status" value="1"/>
</dbReference>
<keyword evidence="8 13" id="KW-0378">Hydrolase</keyword>
<dbReference type="Pfam" id="PF01963">
    <property type="entry name" value="TraB_PrgY_gumN"/>
    <property type="match status" value="1"/>
</dbReference>
<evidence type="ECO:0000313" key="15">
    <source>
        <dbReference type="Ensembl" id="ENSHCOP00000027545.1"/>
    </source>
</evidence>
<dbReference type="EC" id="3.4.-.-" evidence="13"/>
<evidence type="ECO:0000256" key="1">
    <source>
        <dbReference type="ARBA" id="ARBA00001941"/>
    </source>
</evidence>
<dbReference type="GO" id="GO:0030178">
    <property type="term" value="P:negative regulation of Wnt signaling pathway"/>
    <property type="evidence" value="ECO:0007669"/>
    <property type="project" value="UniProtKB-UniRule"/>
</dbReference>
<dbReference type="GO" id="GO:0031090">
    <property type="term" value="C:organelle membrane"/>
    <property type="evidence" value="ECO:0007669"/>
    <property type="project" value="TreeGrafter"/>
</dbReference>
<dbReference type="GO" id="GO:0005886">
    <property type="term" value="C:plasma membrane"/>
    <property type="evidence" value="ECO:0007669"/>
    <property type="project" value="UniProtKB-SubCell"/>
</dbReference>
<evidence type="ECO:0000256" key="11">
    <source>
        <dbReference type="ARBA" id="ARBA00023136"/>
    </source>
</evidence>
<evidence type="ECO:0000256" key="12">
    <source>
        <dbReference type="ARBA" id="ARBA00023180"/>
    </source>
</evidence>
<evidence type="ECO:0000313" key="16">
    <source>
        <dbReference type="Proteomes" id="UP000264820"/>
    </source>
</evidence>
<evidence type="ECO:0000256" key="6">
    <source>
        <dbReference type="ARBA" id="ARBA00022723"/>
    </source>
</evidence>
<keyword evidence="11" id="KW-0472">Membrane</keyword>
<comment type="cofactor">
    <cofactor evidence="1">
        <name>Co(2+)</name>
        <dbReference type="ChEBI" id="CHEBI:48828"/>
    </cofactor>
</comment>
<dbReference type="Proteomes" id="UP000264820">
    <property type="component" value="Unplaced"/>
</dbReference>
<evidence type="ECO:0000256" key="5">
    <source>
        <dbReference type="ARBA" id="ARBA00022692"/>
    </source>
</evidence>
<keyword evidence="5" id="KW-0812">Transmembrane</keyword>
<organism evidence="15 16">
    <name type="scientific">Hippocampus comes</name>
    <name type="common">Tiger tail seahorse</name>
    <dbReference type="NCBI Taxonomy" id="109280"/>
    <lineage>
        <taxon>Eukaryota</taxon>
        <taxon>Metazoa</taxon>
        <taxon>Chordata</taxon>
        <taxon>Craniata</taxon>
        <taxon>Vertebrata</taxon>
        <taxon>Euteleostomi</taxon>
        <taxon>Actinopterygii</taxon>
        <taxon>Neopterygii</taxon>
        <taxon>Teleostei</taxon>
        <taxon>Neoteleostei</taxon>
        <taxon>Acanthomorphata</taxon>
        <taxon>Syngnathiaria</taxon>
        <taxon>Syngnathiformes</taxon>
        <taxon>Syngnathoidei</taxon>
        <taxon>Syngnathidae</taxon>
        <taxon>Hippocampus</taxon>
    </lineage>
</organism>
<comment type="function">
    <text evidence="13">Metalloprotease that acts as a negative regulator of the Wnt signaling pathway by mediating the cleavage of the N-terminal residues of a subset of Wnt proteins. Following cleavage, Wnt proteins become oxidized and form large disulfide-bond oligomers, leading to their inactivation.</text>
</comment>
<evidence type="ECO:0000256" key="8">
    <source>
        <dbReference type="ARBA" id="ARBA00022801"/>
    </source>
</evidence>
<keyword evidence="12" id="KW-0325">Glycoprotein</keyword>
<feature type="compositionally biased region" description="Polar residues" evidence="14">
    <location>
        <begin position="317"/>
        <end position="346"/>
    </location>
</feature>
<dbReference type="GO" id="GO:0006508">
    <property type="term" value="P:proteolysis"/>
    <property type="evidence" value="ECO:0007669"/>
    <property type="project" value="UniProtKB-KW"/>
</dbReference>
<dbReference type="GO" id="GO:0017147">
    <property type="term" value="F:Wnt-protein binding"/>
    <property type="evidence" value="ECO:0007669"/>
    <property type="project" value="TreeGrafter"/>
</dbReference>
<evidence type="ECO:0000256" key="4">
    <source>
        <dbReference type="ARBA" id="ARBA00022670"/>
    </source>
</evidence>
<dbReference type="InterPro" id="IPR040230">
    <property type="entry name" value="TIKI1/2-like"/>
</dbReference>
<evidence type="ECO:0000256" key="3">
    <source>
        <dbReference type="ARBA" id="ARBA00008261"/>
    </source>
</evidence>
<reference evidence="15" key="2">
    <citation type="submission" date="2025-09" db="UniProtKB">
        <authorList>
            <consortium name="Ensembl"/>
        </authorList>
    </citation>
    <scope>IDENTIFICATION</scope>
</reference>
<dbReference type="OMA" id="RSKQAFH"/>
<keyword evidence="10 13" id="KW-0482">Metalloprotease</keyword>
<proteinExistence type="inferred from homology"/>
<keyword evidence="9" id="KW-1133">Transmembrane helix</keyword>
<feature type="region of interest" description="Disordered" evidence="14">
    <location>
        <begin position="431"/>
        <end position="454"/>
    </location>
</feature>
<evidence type="ECO:0000256" key="14">
    <source>
        <dbReference type="SAM" id="MobiDB-lite"/>
    </source>
</evidence>
<dbReference type="PANTHER" id="PTHR31120">
    <property type="entry name" value="METALLOPROTEASE TIKI"/>
    <property type="match status" value="1"/>
</dbReference>
<comment type="cofactor">
    <cofactor evidence="13">
        <name>Mn(2+)</name>
        <dbReference type="ChEBI" id="CHEBI:29035"/>
    </cofactor>
    <cofactor evidence="13">
        <name>Co(2+)</name>
        <dbReference type="ChEBI" id="CHEBI:48828"/>
    </cofactor>
    <text evidence="13">Divalent metal cations. Mn(2+) or Co(2+).</text>
</comment>
<keyword evidence="7 13" id="KW-0732">Signal</keyword>
<dbReference type="Ensembl" id="ENSHCOT00000028201.1">
    <property type="protein sequence ID" value="ENSHCOP00000027545.1"/>
    <property type="gene ID" value="ENSHCOG00000019457.1"/>
</dbReference>
<keyword evidence="6 13" id="KW-0479">Metal-binding</keyword>
<dbReference type="GO" id="GO:0004222">
    <property type="term" value="F:metalloendopeptidase activity"/>
    <property type="evidence" value="ECO:0007669"/>
    <property type="project" value="UniProtKB-UniRule"/>
</dbReference>
<evidence type="ECO:0000256" key="13">
    <source>
        <dbReference type="RuleBase" id="RU369069"/>
    </source>
</evidence>
<feature type="compositionally biased region" description="Low complexity" evidence="14">
    <location>
        <begin position="439"/>
        <end position="454"/>
    </location>
</feature>
<dbReference type="AlphaFoldDB" id="A0A3Q2Z9E5"/>
<evidence type="ECO:0000256" key="9">
    <source>
        <dbReference type="ARBA" id="ARBA00022989"/>
    </source>
</evidence>
<accession>A0A3Q2Z9E5</accession>